<dbReference type="InterPro" id="IPR036322">
    <property type="entry name" value="WD40_repeat_dom_sf"/>
</dbReference>
<dbReference type="CDD" id="cd01201">
    <property type="entry name" value="PH_BEACH"/>
    <property type="match status" value="1"/>
</dbReference>
<feature type="domain" description="BEACH" evidence="5">
    <location>
        <begin position="2539"/>
        <end position="2833"/>
    </location>
</feature>
<feature type="compositionally biased region" description="Basic and acidic residues" evidence="4">
    <location>
        <begin position="1"/>
        <end position="23"/>
    </location>
</feature>
<protein>
    <submittedName>
        <fullName evidence="7">Repeat- and FYVE domain-containing 4</fullName>
    </submittedName>
</protein>
<evidence type="ECO:0000259" key="6">
    <source>
        <dbReference type="PROSITE" id="PS51783"/>
    </source>
</evidence>
<feature type="region of interest" description="Disordered" evidence="4">
    <location>
        <begin position="1"/>
        <end position="30"/>
    </location>
</feature>
<dbReference type="SMART" id="SM01026">
    <property type="entry name" value="Beach"/>
    <property type="match status" value="1"/>
</dbReference>
<dbReference type="Gene3D" id="1.10.1540.10">
    <property type="entry name" value="BEACH domain"/>
    <property type="match status" value="1"/>
</dbReference>
<dbReference type="InterPro" id="IPR015943">
    <property type="entry name" value="WD40/YVTN_repeat-like_dom_sf"/>
</dbReference>
<dbReference type="PROSITE" id="PS50197">
    <property type="entry name" value="BEACH"/>
    <property type="match status" value="1"/>
</dbReference>
<dbReference type="PANTHER" id="PTHR46108">
    <property type="entry name" value="BLUE CHEESE"/>
    <property type="match status" value="1"/>
</dbReference>
<proteinExistence type="predicted"/>
<dbReference type="InterPro" id="IPR000409">
    <property type="entry name" value="BEACH_dom"/>
</dbReference>
<dbReference type="InterPro" id="IPR023362">
    <property type="entry name" value="PH-BEACH_dom"/>
</dbReference>
<dbReference type="InterPro" id="IPR019775">
    <property type="entry name" value="WD40_repeat_CS"/>
</dbReference>
<organism evidence="7 8">
    <name type="scientific">Podarcis lilfordi</name>
    <name type="common">Lilford's wall lizard</name>
    <dbReference type="NCBI Taxonomy" id="74358"/>
    <lineage>
        <taxon>Eukaryota</taxon>
        <taxon>Metazoa</taxon>
        <taxon>Chordata</taxon>
        <taxon>Craniata</taxon>
        <taxon>Vertebrata</taxon>
        <taxon>Euteleostomi</taxon>
        <taxon>Lepidosauria</taxon>
        <taxon>Squamata</taxon>
        <taxon>Bifurcata</taxon>
        <taxon>Unidentata</taxon>
        <taxon>Episquamata</taxon>
        <taxon>Laterata</taxon>
        <taxon>Lacertibaenia</taxon>
        <taxon>Lacertidae</taxon>
        <taxon>Podarcis</taxon>
    </lineage>
</organism>
<keyword evidence="8" id="KW-1185">Reference proteome</keyword>
<dbReference type="InterPro" id="IPR001680">
    <property type="entry name" value="WD40_rpt"/>
</dbReference>
<dbReference type="PROSITE" id="PS00678">
    <property type="entry name" value="WD_REPEATS_1"/>
    <property type="match status" value="1"/>
</dbReference>
<dbReference type="Gene3D" id="1.25.10.10">
    <property type="entry name" value="Leucine-rich Repeat Variant"/>
    <property type="match status" value="1"/>
</dbReference>
<dbReference type="PROSITE" id="PS50294">
    <property type="entry name" value="WD_REPEATS_REGION"/>
    <property type="match status" value="1"/>
</dbReference>
<evidence type="ECO:0000256" key="4">
    <source>
        <dbReference type="SAM" id="MobiDB-lite"/>
    </source>
</evidence>
<dbReference type="InterPro" id="IPR051944">
    <property type="entry name" value="BEACH_domain_protein"/>
</dbReference>
<dbReference type="Pfam" id="PF00400">
    <property type="entry name" value="WD40"/>
    <property type="match status" value="1"/>
</dbReference>
<dbReference type="Pfam" id="PF14844">
    <property type="entry name" value="PH_BEACH"/>
    <property type="match status" value="1"/>
</dbReference>
<gene>
    <name evidence="7" type="ORF">PODLI_1B033493</name>
</gene>
<dbReference type="GO" id="GO:0019882">
    <property type="term" value="P:antigen processing and presentation"/>
    <property type="evidence" value="ECO:0007669"/>
    <property type="project" value="TreeGrafter"/>
</dbReference>
<dbReference type="SMART" id="SM00320">
    <property type="entry name" value="WD40"/>
    <property type="match status" value="5"/>
</dbReference>
<dbReference type="Proteomes" id="UP001178461">
    <property type="component" value="Chromosome 5"/>
</dbReference>
<keyword evidence="1 3" id="KW-0853">WD repeat</keyword>
<dbReference type="InterPro" id="IPR011993">
    <property type="entry name" value="PH-like_dom_sf"/>
</dbReference>
<dbReference type="InterPro" id="IPR011989">
    <property type="entry name" value="ARM-like"/>
</dbReference>
<dbReference type="SUPFAM" id="SSF48371">
    <property type="entry name" value="ARM repeat"/>
    <property type="match status" value="1"/>
</dbReference>
<evidence type="ECO:0000313" key="8">
    <source>
        <dbReference type="Proteomes" id="UP001178461"/>
    </source>
</evidence>
<evidence type="ECO:0000256" key="2">
    <source>
        <dbReference type="ARBA" id="ARBA00022737"/>
    </source>
</evidence>
<dbReference type="CDD" id="cd06071">
    <property type="entry name" value="Beach"/>
    <property type="match status" value="1"/>
</dbReference>
<dbReference type="PROSITE" id="PS51783">
    <property type="entry name" value="PH_BEACH"/>
    <property type="match status" value="1"/>
</dbReference>
<sequence>MEAELEFPKQLEKEMDSPDKNAGRDQAQAGNVMVVKAEPAELSKEDQSKCPYFLWETLSKQFMEYGEMNPAELQSQLLTFLPIFLKAWDQSAGNICFPNTHLLASETSKLLAKEIKKKLNGKPAGEAQLAVWQFLQRKDEEEPDDGYVLLRSVYLLSLDHMERGTRWNIIKSGLPVALFQCLYFFFAFPLEEAGGNTGMSQAERQAQEMFVQTMLNIYAEDQGVEELLMATDLQSLIIAAASFWDRGSPSWKGPTSHVLRTISKAQSRNTISYLQAMDCIKISIQNLSRLADSLSPRDVCEAVNIILCFVRDSYLISPALLLEFENNGGYQLLLKVFLRYEGLLSSKEDASVKEMLDFLAQLTVCGKTELKVSGNITPPQLPQFSAKQPPSPGNTVKNLKAFQVLESLFRKSSNAELCQHILLALKDIWTWNPMNFFLLEWSLQPISQFVGIIPLKPMLVQRQFFQLVESLVLDLSYVPHEILKDVQGLIKESPDPLCTSLALRCLHSITQRDLLFTDIFRDSGLLGMLLAQLRKEAKILRKKGGNQAAYQDQAKERELTNRTLKLVAALTEGSVRNTVVLRDYGMVPYIKIFIDDELYRNDTLTILEHLSVINPEEYMSIIVGALCSSTQGELNFKLDLLKSLLRTLDNPKGRSAFRTSSGFNGLLSLLADMEGALQDPPSSLWAPFGPSHIMELVLHILQAIAAAIYSDAVNRDFFQKKGLFDKMAEDLGLLGCFSGQKWGQIPVQLHATRSFAEFSNAAVSSPESFPTWLKSCIIILSFLDNMAKRNPFELKSYLVDMKLGVDQVPQDVKENKPEETEDNFEHSGENRATVDLQPEFKDRLDAEDGEIVCPGALCVMVKLICKLYNEAHPELSWEIQYAVANHIQSLMKMEKNRQVACGAGLLNALVTSCLEVLHNDNNPLHLPLIRLFEKLASQSIEPNVLRQFLCLRTTWLPVAPGPGVSPSSTSLCDRSGSCHVSGNEGSEVTIANSSANLHRASLGSDRSWVSNSSAVALQAAMSLVSMTTPRSLDSHHACLAPSFVEFDMSLEGYGCLFLPALSTVLGPNAESSILGGTGKGPRPFPPLDGLTFSSWFLVSKMGSVHSGHPLRFLTLVRHMARTEEEFVCFAVSFSPMDGCLTISTEEVAFQALDMMEPEFGDHGRSSALSQVQFRCAKLLVTRQWHHLAVTVAKETKQTCTISAYVNGQRVGSAKMQYIQPLPGNFVSMDPSSFIDVYGYVATPRIWKQKSSLTWCQGPMYLFEEALSVGNLQFIANLGPRYCSNFQAVGFKGASSCSSVLTSALVAQEKISFGINAMNSSYTTIKNIKDFYGEVDGRLIAKELELSSRDSTTPVFMSRNTAGKLAGPLRTIGSVAVGLYGTRVFQSRPAAVSLNYIGGPAIMLGLLAMAQDDHTVYAAIKVLHSVLCSSAMSENLMRQIGGYQLLAYLLKRKIHLLNSRILQLVFAIAGIAEISQDTPTIKNLEAFQHIVCCFELWCRAPENMEISLFEHLTEILQTSRKGSCWDVQLAHRVQMVPRLFILFSDPEITRSRIGRICTVLSHLLRNHFSIKDIDWVGLFLVYTLYPSSVDESHTCPDYEDGLGQTSGKMIWLRNQLLRMLLDVMRSDQLYFSSEIQEEVFQTLGPDWFMMFTQSHVHPSTVVLAVKFLLHFLHNRTLLHKFKEGMMAGLWLENSSAGLNILMDNLKSCPHTSECNPYLLPGFAELKTFLSKFVHVPEIYFLLSGLFLATPVFEPPDETKADLDSMLQWLLYNHCKDAVDRVGLCPEGAVLLLEMVKSIVKQTPVGTEDSWEITYPGHIMQFIYLVYHKYSEDPLWYNSDFLQALALVIFPSAVSQGSISPSNSLATDSDSKKNDAFSASLHPARKQVWDFIRLLLMEKMLVFSAERQWHPLEILLEASEENATPEQKKCFQTELLLSIIDIFYIIGQEDGEASNTQGNGGAKNASEPAMPSLLVNISYFIQKMVEKLYAGMFAADPRKVILFLAEQVIVVTEKGFLHKEAVLSILYSSLNRAILYYLSTSLPDQQRLLSVLQTLQQQWDVIFATHNSSLDFTICLLYCLLQFRPLSSDLENHEAKQRPMSDSRVFLDPGKDEGRMDDNSASKNVQQDIWKTTEAIWIQLLSQRRKDLEDAYKMSLSTETAVSAEKVKMTDTSPFWEEIMRKAWKHFLASEKKIPQSKVPAQPSDKPRSWSGSWSPAVKLTPSRNLKQTGYKTQDFVSRLEEYRRNGQELYALLCKDHAERLMCGYNKSAKAWADLEEQLVRRGGPWASALAPSTSRWILDGYEGPSRMRKRVWLRVTYHTAVSTRNKLHNSSAQAHHLHDSTFAVTPEESQGEQKLNGREGEMDCGQLTFFPALHESFQSEEFLEMCAERKIILQEFVQDEKITCRQSVVVVQGHIVLEGALLFGQEHFYICKNFTVSPLGEVYCTKHCITSIDDTFIHSLCDKDPAMGQATCSCHSYSDIKEIHPMCFLLQEIALEIFFRSGYSIFLVFHNSDRTKTLKRFYSKKPNLKSKGITEASINIRRSAGREKTMLLKWQRREISNFDYLMYLNTLAGRTYSDLMQYPVFPWVLADYHSQTLDLTNPSVFRDFAKPMGAQTRERKRKFLQRYEEVEKSEGNLSAQCHYCTHYSSAIIVASYLVRMEPFNQIFCSLQGGGFDVAERMFHSMKSTWDSASRDNMTDVRELIPEFFYLPEFLTNCNQFALGSLQDGTSLGDVLLPPWAEGSPHKFISLHRQALESDYVSNHIHHWIDLIFGYKQRGPAAAKAVNVFHPYFYGDQVHPDSISDPLIKNTVLGFVSNFGQIPKQLFSKPHPARNTLGKHSMSRESILFSQTASQLPPTLNNLRNLKPSSVAVKDAPQGPVGHIVCTEKGTLAVGKNKILIPPQWNKVFCWGFDDFTCCLAASGSDKKVTTFEITADWGLCLCAVCPTPTTLITSGSSSALCVWELSVARDGDACLNLKQPLYGHTQPVTCLAASTSYSIIVSGSADRSCIIWDLNQLTPIAQLPGHEACLSAVAINDSTGDIASCAGTALYLWNVNGQPLATATFSPGATILCCCFMEVIDWDVQSLIVTGDTGGAVKVWKVENNSHPCQDSSMRSQNNSSECQGKTGNKVEKPFTLCLEMNLSTTPSERTSKTIPAVTALAVSRNSSKLLAGDDTGKLFCWSVDECAENDEPQYQAETGDTQH</sequence>
<feature type="region of interest" description="Disordered" evidence="4">
    <location>
        <begin position="2193"/>
        <end position="2212"/>
    </location>
</feature>
<evidence type="ECO:0000259" key="5">
    <source>
        <dbReference type="PROSITE" id="PS50197"/>
    </source>
</evidence>
<evidence type="ECO:0000313" key="7">
    <source>
        <dbReference type="EMBL" id="CAI5774040.1"/>
    </source>
</evidence>
<evidence type="ECO:0000256" key="1">
    <source>
        <dbReference type="ARBA" id="ARBA00022574"/>
    </source>
</evidence>
<accession>A0AA35P5V6</accession>
<dbReference type="SUPFAM" id="SSF81837">
    <property type="entry name" value="BEACH domain"/>
    <property type="match status" value="1"/>
</dbReference>
<dbReference type="SUPFAM" id="SSF50729">
    <property type="entry name" value="PH domain-like"/>
    <property type="match status" value="1"/>
</dbReference>
<dbReference type="PANTHER" id="PTHR46108:SF3">
    <property type="entry name" value="WD REPEAT- AND FYVE DOMAIN-CONTAINING PROTEIN 4"/>
    <property type="match status" value="1"/>
</dbReference>
<reference evidence="7" key="1">
    <citation type="submission" date="2022-12" db="EMBL/GenBank/DDBJ databases">
        <authorList>
            <person name="Alioto T."/>
            <person name="Alioto T."/>
            <person name="Gomez Garrido J."/>
        </authorList>
    </citation>
    <scope>NUCLEOTIDE SEQUENCE</scope>
</reference>
<dbReference type="InterPro" id="IPR013320">
    <property type="entry name" value="ConA-like_dom_sf"/>
</dbReference>
<dbReference type="FunFam" id="1.10.1540.10:FF:000002">
    <property type="entry name" value="WD repeat and FYVE domain containing 3"/>
    <property type="match status" value="1"/>
</dbReference>
<dbReference type="SUPFAM" id="SSF49899">
    <property type="entry name" value="Concanavalin A-like lectins/glucanases"/>
    <property type="match status" value="1"/>
</dbReference>
<feature type="repeat" description="WD" evidence="3">
    <location>
        <begin position="2981"/>
        <end position="3022"/>
    </location>
</feature>
<evidence type="ECO:0000256" key="3">
    <source>
        <dbReference type="PROSITE-ProRule" id="PRU00221"/>
    </source>
</evidence>
<dbReference type="EMBL" id="OX395130">
    <property type="protein sequence ID" value="CAI5774040.1"/>
    <property type="molecule type" value="Genomic_DNA"/>
</dbReference>
<dbReference type="PROSITE" id="PS50082">
    <property type="entry name" value="WD_REPEATS_2"/>
    <property type="match status" value="1"/>
</dbReference>
<dbReference type="SUPFAM" id="SSF50978">
    <property type="entry name" value="WD40 repeat-like"/>
    <property type="match status" value="1"/>
</dbReference>
<dbReference type="Pfam" id="PF02138">
    <property type="entry name" value="Beach"/>
    <property type="match status" value="1"/>
</dbReference>
<dbReference type="Gene3D" id="2.130.10.10">
    <property type="entry name" value="YVTN repeat-like/Quinoprotein amine dehydrogenase"/>
    <property type="match status" value="1"/>
</dbReference>
<dbReference type="InterPro" id="IPR016024">
    <property type="entry name" value="ARM-type_fold"/>
</dbReference>
<feature type="region of interest" description="Disordered" evidence="4">
    <location>
        <begin position="3108"/>
        <end position="3127"/>
    </location>
</feature>
<keyword evidence="2" id="KW-0677">Repeat</keyword>
<name>A0AA35P5V6_9SAUR</name>
<feature type="domain" description="BEACH-type PH" evidence="6">
    <location>
        <begin position="2397"/>
        <end position="2526"/>
    </location>
</feature>
<dbReference type="InterPro" id="IPR036372">
    <property type="entry name" value="BEACH_dom_sf"/>
</dbReference>
<dbReference type="Gene3D" id="2.30.29.30">
    <property type="entry name" value="Pleckstrin-homology domain (PH domain)/Phosphotyrosine-binding domain (PTB)"/>
    <property type="match status" value="1"/>
</dbReference>